<evidence type="ECO:0000256" key="9">
    <source>
        <dbReference type="HAMAP-Rule" id="MF_00911"/>
    </source>
</evidence>
<comment type="subcellular location">
    <subcellularLocation>
        <location evidence="9">Cell inner membrane</location>
        <topology evidence="9">Single-pass type II membrane protein</topology>
    </subcellularLocation>
    <subcellularLocation>
        <location evidence="1">Membrane</location>
    </subcellularLocation>
    <text evidence="9">Localizes to the division septum.</text>
</comment>
<evidence type="ECO:0000259" key="10">
    <source>
        <dbReference type="PROSITE" id="PS51779"/>
    </source>
</evidence>
<dbReference type="Gene3D" id="3.40.50.11690">
    <property type="entry name" value="Cell division protein FtsQ/DivIB"/>
    <property type="match status" value="1"/>
</dbReference>
<comment type="function">
    <text evidence="9">Essential cell division protein. May link together the upstream cell division proteins, which are predominantly cytoplasmic, with the downstream cell division proteins, which are predominantly periplasmic. May control correct divisome assembly.</text>
</comment>
<evidence type="ECO:0000256" key="5">
    <source>
        <dbReference type="ARBA" id="ARBA00022692"/>
    </source>
</evidence>
<protein>
    <recommendedName>
        <fullName evidence="9">Cell division protein FtsQ</fullName>
    </recommendedName>
</protein>
<keyword evidence="5 9" id="KW-0812">Transmembrane</keyword>
<keyword evidence="6 9" id="KW-1133">Transmembrane helix</keyword>
<organism evidence="11 12">
    <name type="scientific">Banduia mediterranea</name>
    <dbReference type="NCBI Taxonomy" id="3075609"/>
    <lineage>
        <taxon>Bacteria</taxon>
        <taxon>Pseudomonadati</taxon>
        <taxon>Pseudomonadota</taxon>
        <taxon>Gammaproteobacteria</taxon>
        <taxon>Nevskiales</taxon>
        <taxon>Algiphilaceae</taxon>
        <taxon>Banduia</taxon>
    </lineage>
</organism>
<dbReference type="InterPro" id="IPR034746">
    <property type="entry name" value="POTRA"/>
</dbReference>
<dbReference type="InterPro" id="IPR013685">
    <property type="entry name" value="POTRA_FtsQ_type"/>
</dbReference>
<evidence type="ECO:0000256" key="4">
    <source>
        <dbReference type="ARBA" id="ARBA00022618"/>
    </source>
</evidence>
<evidence type="ECO:0000256" key="3">
    <source>
        <dbReference type="ARBA" id="ARBA00022519"/>
    </source>
</evidence>
<evidence type="ECO:0000313" key="11">
    <source>
        <dbReference type="EMBL" id="MDT0498487.1"/>
    </source>
</evidence>
<evidence type="ECO:0000313" key="12">
    <source>
        <dbReference type="Proteomes" id="UP001254608"/>
    </source>
</evidence>
<dbReference type="PANTHER" id="PTHR35851">
    <property type="entry name" value="CELL DIVISION PROTEIN FTSQ"/>
    <property type="match status" value="1"/>
</dbReference>
<dbReference type="Pfam" id="PF03799">
    <property type="entry name" value="FtsQ_DivIB_C"/>
    <property type="match status" value="1"/>
</dbReference>
<dbReference type="Proteomes" id="UP001254608">
    <property type="component" value="Unassembled WGS sequence"/>
</dbReference>
<evidence type="ECO:0000256" key="6">
    <source>
        <dbReference type="ARBA" id="ARBA00022989"/>
    </source>
</evidence>
<keyword evidence="7 9" id="KW-0472">Membrane</keyword>
<comment type="subunit">
    <text evidence="9">Part of a complex composed of FtsB, FtsL and FtsQ.</text>
</comment>
<gene>
    <name evidence="9" type="primary">ftsQ</name>
    <name evidence="11" type="ORF">RM530_14135</name>
</gene>
<comment type="caution">
    <text evidence="11">The sequence shown here is derived from an EMBL/GenBank/DDBJ whole genome shotgun (WGS) entry which is preliminary data.</text>
</comment>
<dbReference type="Gene3D" id="3.10.20.310">
    <property type="entry name" value="membrane protein fhac"/>
    <property type="match status" value="1"/>
</dbReference>
<evidence type="ECO:0000256" key="7">
    <source>
        <dbReference type="ARBA" id="ARBA00023136"/>
    </source>
</evidence>
<sequence length="259" mass="28052">MPSEAITFDAPVDAAVNPLPPSLRAWPFVAALIGLCTLAWAVTQAMDNGGPRIEQLRLDGDFAHVSPQQLRGRIEPLVGGGFFAVDLAAIRDKLESEPWIASARVTRAWPGVLRVKVAEHRAAARWGAAGALSEQGVVFTPPAPEELSDSLPRLDGPGGRVLEVLDAYMALVQRLGATPLSPRSVRMDARGEWYMGTADGVELRLGRESPARQAERIATEVLPALVNELERVNYVDLRYSNGFAVGWRLPTEEEDAKNG</sequence>
<evidence type="ECO:0000256" key="8">
    <source>
        <dbReference type="ARBA" id="ARBA00023306"/>
    </source>
</evidence>
<evidence type="ECO:0000256" key="1">
    <source>
        <dbReference type="ARBA" id="ARBA00004370"/>
    </source>
</evidence>
<accession>A0ABU2WKS9</accession>
<keyword evidence="8 9" id="KW-0131">Cell cycle</keyword>
<evidence type="ECO:0000256" key="2">
    <source>
        <dbReference type="ARBA" id="ARBA00022475"/>
    </source>
</evidence>
<dbReference type="Pfam" id="PF08478">
    <property type="entry name" value="POTRA_1"/>
    <property type="match status" value="1"/>
</dbReference>
<keyword evidence="4 9" id="KW-0132">Cell division</keyword>
<dbReference type="InterPro" id="IPR005548">
    <property type="entry name" value="Cell_div_FtsQ/DivIB_C"/>
</dbReference>
<proteinExistence type="inferred from homology"/>
<reference evidence="11 12" key="1">
    <citation type="submission" date="2023-09" db="EMBL/GenBank/DDBJ databases">
        <authorList>
            <person name="Rey-Velasco X."/>
        </authorList>
    </citation>
    <scope>NUCLEOTIDE SEQUENCE [LARGE SCALE GENOMIC DNA]</scope>
    <source>
        <strain evidence="11 12">W345</strain>
    </source>
</reference>
<dbReference type="PANTHER" id="PTHR35851:SF1">
    <property type="entry name" value="CELL DIVISION PROTEIN FTSQ"/>
    <property type="match status" value="1"/>
</dbReference>
<dbReference type="InterPro" id="IPR045335">
    <property type="entry name" value="FtsQ_C_sf"/>
</dbReference>
<keyword evidence="12" id="KW-1185">Reference proteome</keyword>
<keyword evidence="2 9" id="KW-1003">Cell membrane</keyword>
<comment type="similarity">
    <text evidence="9">Belongs to the FtsQ/DivIB family. FtsQ subfamily.</text>
</comment>
<dbReference type="InterPro" id="IPR026579">
    <property type="entry name" value="FtsQ"/>
</dbReference>
<dbReference type="EMBL" id="JAVRIC010000022">
    <property type="protein sequence ID" value="MDT0498487.1"/>
    <property type="molecule type" value="Genomic_DNA"/>
</dbReference>
<name>A0ABU2WKS9_9GAMM</name>
<keyword evidence="3 9" id="KW-0997">Cell inner membrane</keyword>
<dbReference type="RefSeq" id="WP_311365899.1">
    <property type="nucleotide sequence ID" value="NZ_JAVRIC010000022.1"/>
</dbReference>
<dbReference type="PROSITE" id="PS51779">
    <property type="entry name" value="POTRA"/>
    <property type="match status" value="1"/>
</dbReference>
<feature type="domain" description="POTRA" evidence="10">
    <location>
        <begin position="51"/>
        <end position="120"/>
    </location>
</feature>
<dbReference type="HAMAP" id="MF_00911">
    <property type="entry name" value="FtsQ_subfam"/>
    <property type="match status" value="1"/>
</dbReference>